<protein>
    <submittedName>
        <fullName evidence="1">Uncharacterized protein</fullName>
    </submittedName>
</protein>
<proteinExistence type="predicted"/>
<organism evidence="1">
    <name type="scientific">Rhizophora mucronata</name>
    <name type="common">Asiatic mangrove</name>
    <dbReference type="NCBI Taxonomy" id="61149"/>
    <lineage>
        <taxon>Eukaryota</taxon>
        <taxon>Viridiplantae</taxon>
        <taxon>Streptophyta</taxon>
        <taxon>Embryophyta</taxon>
        <taxon>Tracheophyta</taxon>
        <taxon>Spermatophyta</taxon>
        <taxon>Magnoliopsida</taxon>
        <taxon>eudicotyledons</taxon>
        <taxon>Gunneridae</taxon>
        <taxon>Pentapetalae</taxon>
        <taxon>rosids</taxon>
        <taxon>fabids</taxon>
        <taxon>Malpighiales</taxon>
        <taxon>Rhizophoraceae</taxon>
        <taxon>Rhizophora</taxon>
    </lineage>
</organism>
<dbReference type="EMBL" id="GGEC01082858">
    <property type="protein sequence ID" value="MBX63342.1"/>
    <property type="molecule type" value="Transcribed_RNA"/>
</dbReference>
<name>A0A2P2Q8M1_RHIMU</name>
<accession>A0A2P2Q8M1</accession>
<reference evidence="1" key="1">
    <citation type="submission" date="2018-02" db="EMBL/GenBank/DDBJ databases">
        <title>Rhizophora mucronata_Transcriptome.</title>
        <authorList>
            <person name="Meera S.P."/>
            <person name="Sreeshan A."/>
            <person name="Augustine A."/>
        </authorList>
    </citation>
    <scope>NUCLEOTIDE SEQUENCE</scope>
    <source>
        <tissue evidence="1">Leaf</tissue>
    </source>
</reference>
<evidence type="ECO:0000313" key="1">
    <source>
        <dbReference type="EMBL" id="MBX63342.1"/>
    </source>
</evidence>
<dbReference type="AlphaFoldDB" id="A0A2P2Q8M1"/>
<sequence>MIMYGLRLKGCGWEIEKTTLTDPPLENCQTS</sequence>